<proteinExistence type="predicted"/>
<sequence length="137" mass="15097">MVKDEKGFSTIEFLIGAILMTFIIFFPIVTQMQMHSIQSLEQELNRTLQMAAVQGEVTPEIKQITEQNLAETGMENVSFTPDTTTDPVERGGTVHVGIVAERPEESMFSGVMALIGGDDIESDTFMVEGSIMSEHLP</sequence>
<dbReference type="Proteomes" id="UP001597178">
    <property type="component" value="Unassembled WGS sequence"/>
</dbReference>
<evidence type="ECO:0000313" key="3">
    <source>
        <dbReference type="Proteomes" id="UP001597178"/>
    </source>
</evidence>
<keyword evidence="1" id="KW-0812">Transmembrane</keyword>
<feature type="transmembrane region" description="Helical" evidence="1">
    <location>
        <begin position="13"/>
        <end position="30"/>
    </location>
</feature>
<accession>A0ABW3ZWR5</accession>
<keyword evidence="1" id="KW-1133">Transmembrane helix</keyword>
<keyword evidence="1" id="KW-0472">Membrane</keyword>
<evidence type="ECO:0000313" key="2">
    <source>
        <dbReference type="EMBL" id="MFD1362709.1"/>
    </source>
</evidence>
<protein>
    <submittedName>
        <fullName evidence="2">Uncharacterized protein</fullName>
    </submittedName>
</protein>
<gene>
    <name evidence="2" type="ORF">ACFQ4A_13700</name>
</gene>
<organism evidence="2 3">
    <name type="scientific">Lentibacillus salinarum</name>
    <dbReference type="NCBI Taxonomy" id="446820"/>
    <lineage>
        <taxon>Bacteria</taxon>
        <taxon>Bacillati</taxon>
        <taxon>Bacillota</taxon>
        <taxon>Bacilli</taxon>
        <taxon>Bacillales</taxon>
        <taxon>Bacillaceae</taxon>
        <taxon>Lentibacillus</taxon>
    </lineage>
</organism>
<evidence type="ECO:0000256" key="1">
    <source>
        <dbReference type="SAM" id="Phobius"/>
    </source>
</evidence>
<dbReference type="EMBL" id="JBHTNH010000028">
    <property type="protein sequence ID" value="MFD1362709.1"/>
    <property type="molecule type" value="Genomic_DNA"/>
</dbReference>
<comment type="caution">
    <text evidence="2">The sequence shown here is derived from an EMBL/GenBank/DDBJ whole genome shotgun (WGS) entry which is preliminary data.</text>
</comment>
<reference evidence="3" key="1">
    <citation type="journal article" date="2019" name="Int. J. Syst. Evol. Microbiol.">
        <title>The Global Catalogue of Microorganisms (GCM) 10K type strain sequencing project: providing services to taxonomists for standard genome sequencing and annotation.</title>
        <authorList>
            <consortium name="The Broad Institute Genomics Platform"/>
            <consortium name="The Broad Institute Genome Sequencing Center for Infectious Disease"/>
            <person name="Wu L."/>
            <person name="Ma J."/>
        </authorList>
    </citation>
    <scope>NUCLEOTIDE SEQUENCE [LARGE SCALE GENOMIC DNA]</scope>
    <source>
        <strain evidence="3">CCUG 54822</strain>
    </source>
</reference>
<name>A0ABW3ZWR5_9BACI</name>
<dbReference type="RefSeq" id="WP_382401525.1">
    <property type="nucleotide sequence ID" value="NZ_JBHTNH010000028.1"/>
</dbReference>
<keyword evidence="3" id="KW-1185">Reference proteome</keyword>